<name>A0A3R9P4G0_9BACT</name>
<dbReference type="PANTHER" id="PTHR42852">
    <property type="entry name" value="THIOL:DISULFIDE INTERCHANGE PROTEIN DSBE"/>
    <property type="match status" value="1"/>
</dbReference>
<dbReference type="PROSITE" id="PS00194">
    <property type="entry name" value="THIOREDOXIN_1"/>
    <property type="match status" value="1"/>
</dbReference>
<dbReference type="Gene3D" id="3.40.30.10">
    <property type="entry name" value="Glutaredoxin"/>
    <property type="match status" value="1"/>
</dbReference>
<dbReference type="Pfam" id="PF00578">
    <property type="entry name" value="AhpC-TSA"/>
    <property type="match status" value="1"/>
</dbReference>
<keyword evidence="7" id="KW-1185">Reference proteome</keyword>
<dbReference type="CDD" id="cd02966">
    <property type="entry name" value="TlpA_like_family"/>
    <property type="match status" value="1"/>
</dbReference>
<dbReference type="EMBL" id="RWIT01000002">
    <property type="protein sequence ID" value="RSK49949.1"/>
    <property type="molecule type" value="Genomic_DNA"/>
</dbReference>
<dbReference type="AlphaFoldDB" id="A0A3R9P4G0"/>
<evidence type="ECO:0000256" key="2">
    <source>
        <dbReference type="ARBA" id="ARBA00022748"/>
    </source>
</evidence>
<evidence type="ECO:0000313" key="7">
    <source>
        <dbReference type="Proteomes" id="UP000273500"/>
    </source>
</evidence>
<dbReference type="InterPro" id="IPR036249">
    <property type="entry name" value="Thioredoxin-like_sf"/>
</dbReference>
<dbReference type="InterPro" id="IPR013766">
    <property type="entry name" value="Thioredoxin_domain"/>
</dbReference>
<dbReference type="InterPro" id="IPR050553">
    <property type="entry name" value="Thioredoxin_ResA/DsbE_sf"/>
</dbReference>
<dbReference type="GO" id="GO:0016209">
    <property type="term" value="F:antioxidant activity"/>
    <property type="evidence" value="ECO:0007669"/>
    <property type="project" value="InterPro"/>
</dbReference>
<dbReference type="OrthoDB" id="6399635at2"/>
<evidence type="ECO:0000313" key="6">
    <source>
        <dbReference type="EMBL" id="RSK49949.1"/>
    </source>
</evidence>
<sequence>MLSTHRYASWLVTTFIWAGCQRPAAPSDAAQPVPAATESRAALAPEIDLPAADGSRFRLSSLRGKYVLIDFWASWCGPCRAESPNLRKIYGQFHSRGLEMVSVSLDDNRARWHQAIAADELTWYHVSDLRGWQSAAARAYGVHAIPYSVLLDPEGRVLATNLRGRALGQKISGYIPLD</sequence>
<dbReference type="PROSITE" id="PS51257">
    <property type="entry name" value="PROKAR_LIPOPROTEIN"/>
    <property type="match status" value="1"/>
</dbReference>
<gene>
    <name evidence="6" type="ORF">EI291_04690</name>
</gene>
<evidence type="ECO:0000259" key="5">
    <source>
        <dbReference type="PROSITE" id="PS51352"/>
    </source>
</evidence>
<reference evidence="6 7" key="1">
    <citation type="submission" date="2018-12" db="EMBL/GenBank/DDBJ databases">
        <authorList>
            <person name="Feng G."/>
            <person name="Zhu H."/>
        </authorList>
    </citation>
    <scope>NUCLEOTIDE SEQUENCE [LARGE SCALE GENOMIC DNA]</scope>
    <source>
        <strain evidence="6 7">KCTC 12533</strain>
    </source>
</reference>
<dbReference type="RefSeq" id="WP_125418528.1">
    <property type="nucleotide sequence ID" value="NZ_RWIT01000002.1"/>
</dbReference>
<keyword evidence="3" id="KW-1015">Disulfide bond</keyword>
<evidence type="ECO:0000256" key="3">
    <source>
        <dbReference type="ARBA" id="ARBA00023157"/>
    </source>
</evidence>
<evidence type="ECO:0000256" key="1">
    <source>
        <dbReference type="ARBA" id="ARBA00004196"/>
    </source>
</evidence>
<keyword evidence="4" id="KW-0676">Redox-active center</keyword>
<organism evidence="6 7">
    <name type="scientific">Hymenobacter rigui</name>
    <dbReference type="NCBI Taxonomy" id="334424"/>
    <lineage>
        <taxon>Bacteria</taxon>
        <taxon>Pseudomonadati</taxon>
        <taxon>Bacteroidota</taxon>
        <taxon>Cytophagia</taxon>
        <taxon>Cytophagales</taxon>
        <taxon>Hymenobacteraceae</taxon>
        <taxon>Hymenobacter</taxon>
    </lineage>
</organism>
<feature type="domain" description="Thioredoxin" evidence="5">
    <location>
        <begin position="38"/>
        <end position="178"/>
    </location>
</feature>
<dbReference type="InterPro" id="IPR000866">
    <property type="entry name" value="AhpC/TSA"/>
</dbReference>
<accession>A0A3R9P4G0</accession>
<dbReference type="InterPro" id="IPR017937">
    <property type="entry name" value="Thioredoxin_CS"/>
</dbReference>
<dbReference type="GO" id="GO:0030313">
    <property type="term" value="C:cell envelope"/>
    <property type="evidence" value="ECO:0007669"/>
    <property type="project" value="UniProtKB-SubCell"/>
</dbReference>
<dbReference type="GO" id="GO:0016491">
    <property type="term" value="F:oxidoreductase activity"/>
    <property type="evidence" value="ECO:0007669"/>
    <property type="project" value="InterPro"/>
</dbReference>
<dbReference type="PANTHER" id="PTHR42852:SF6">
    <property type="entry name" value="THIOL:DISULFIDE INTERCHANGE PROTEIN DSBE"/>
    <property type="match status" value="1"/>
</dbReference>
<comment type="caution">
    <text evidence="6">The sequence shown here is derived from an EMBL/GenBank/DDBJ whole genome shotgun (WGS) entry which is preliminary data.</text>
</comment>
<proteinExistence type="predicted"/>
<dbReference type="PROSITE" id="PS51352">
    <property type="entry name" value="THIOREDOXIN_2"/>
    <property type="match status" value="1"/>
</dbReference>
<evidence type="ECO:0000256" key="4">
    <source>
        <dbReference type="ARBA" id="ARBA00023284"/>
    </source>
</evidence>
<comment type="subcellular location">
    <subcellularLocation>
        <location evidence="1">Cell envelope</location>
    </subcellularLocation>
</comment>
<dbReference type="SUPFAM" id="SSF52833">
    <property type="entry name" value="Thioredoxin-like"/>
    <property type="match status" value="1"/>
</dbReference>
<keyword evidence="2" id="KW-0201">Cytochrome c-type biogenesis</keyword>
<protein>
    <submittedName>
        <fullName evidence="6">Redoxin domain-containing protein</fullName>
    </submittedName>
</protein>
<dbReference type="Proteomes" id="UP000273500">
    <property type="component" value="Unassembled WGS sequence"/>
</dbReference>
<dbReference type="GO" id="GO:0017004">
    <property type="term" value="P:cytochrome complex assembly"/>
    <property type="evidence" value="ECO:0007669"/>
    <property type="project" value="UniProtKB-KW"/>
</dbReference>